<evidence type="ECO:0000313" key="3">
    <source>
        <dbReference type="Proteomes" id="UP000596660"/>
    </source>
</evidence>
<protein>
    <submittedName>
        <fullName evidence="2">Uncharacterized protein</fullName>
    </submittedName>
</protein>
<name>A0A803LQQ5_CHEQI</name>
<dbReference type="Gramene" id="AUR62017284-RA">
    <property type="protein sequence ID" value="AUR62017284-RA:cds"/>
    <property type="gene ID" value="AUR62017284"/>
</dbReference>
<proteinExistence type="predicted"/>
<reference evidence="2" key="2">
    <citation type="submission" date="2021-03" db="UniProtKB">
        <authorList>
            <consortium name="EnsemblPlants"/>
        </authorList>
    </citation>
    <scope>IDENTIFICATION</scope>
</reference>
<feature type="region of interest" description="Disordered" evidence="1">
    <location>
        <begin position="1"/>
        <end position="27"/>
    </location>
</feature>
<evidence type="ECO:0000256" key="1">
    <source>
        <dbReference type="SAM" id="MobiDB-lite"/>
    </source>
</evidence>
<feature type="compositionally biased region" description="Polar residues" evidence="1">
    <location>
        <begin position="1"/>
        <end position="10"/>
    </location>
</feature>
<keyword evidence="3" id="KW-1185">Reference proteome</keyword>
<evidence type="ECO:0000313" key="2">
    <source>
        <dbReference type="EnsemblPlants" id="AUR62017284-RA:cds"/>
    </source>
</evidence>
<dbReference type="AlphaFoldDB" id="A0A803LQQ5"/>
<dbReference type="Proteomes" id="UP000596660">
    <property type="component" value="Unplaced"/>
</dbReference>
<accession>A0A803LQQ5</accession>
<organism evidence="2 3">
    <name type="scientific">Chenopodium quinoa</name>
    <name type="common">Quinoa</name>
    <dbReference type="NCBI Taxonomy" id="63459"/>
    <lineage>
        <taxon>Eukaryota</taxon>
        <taxon>Viridiplantae</taxon>
        <taxon>Streptophyta</taxon>
        <taxon>Embryophyta</taxon>
        <taxon>Tracheophyta</taxon>
        <taxon>Spermatophyta</taxon>
        <taxon>Magnoliopsida</taxon>
        <taxon>eudicotyledons</taxon>
        <taxon>Gunneridae</taxon>
        <taxon>Pentapetalae</taxon>
        <taxon>Caryophyllales</taxon>
        <taxon>Chenopodiaceae</taxon>
        <taxon>Chenopodioideae</taxon>
        <taxon>Atripliceae</taxon>
        <taxon>Chenopodium</taxon>
    </lineage>
</organism>
<sequence length="118" mass="13448">MKTISDNTNGRGREGKKKRSEANEPADAPGWCRVIVKRLSKLEVNQARLKDQFYELAQELRYSSSKKKKNDLRREDRAEWIWGPTFTGNFDNAYGRVLQSLGHALLVSSISSGNIIFC</sequence>
<reference evidence="2" key="1">
    <citation type="journal article" date="2017" name="Nature">
        <title>The genome of Chenopodium quinoa.</title>
        <authorList>
            <person name="Jarvis D.E."/>
            <person name="Ho Y.S."/>
            <person name="Lightfoot D.J."/>
            <person name="Schmoeckel S.M."/>
            <person name="Li B."/>
            <person name="Borm T.J.A."/>
            <person name="Ohyanagi H."/>
            <person name="Mineta K."/>
            <person name="Michell C.T."/>
            <person name="Saber N."/>
            <person name="Kharbatia N.M."/>
            <person name="Rupper R.R."/>
            <person name="Sharp A.R."/>
            <person name="Dally N."/>
            <person name="Boughton B.A."/>
            <person name="Woo Y.H."/>
            <person name="Gao G."/>
            <person name="Schijlen E.G.W.M."/>
            <person name="Guo X."/>
            <person name="Momin A.A."/>
            <person name="Negrao S."/>
            <person name="Al-Babili S."/>
            <person name="Gehring C."/>
            <person name="Roessner U."/>
            <person name="Jung C."/>
            <person name="Murphy K."/>
            <person name="Arold S.T."/>
            <person name="Gojobori T."/>
            <person name="van der Linden C.G."/>
            <person name="van Loo E.N."/>
            <person name="Jellen E.N."/>
            <person name="Maughan P.J."/>
            <person name="Tester M."/>
        </authorList>
    </citation>
    <scope>NUCLEOTIDE SEQUENCE [LARGE SCALE GENOMIC DNA]</scope>
    <source>
        <strain evidence="2">cv. PI 614886</strain>
    </source>
</reference>
<dbReference type="EnsemblPlants" id="AUR62017284-RA">
    <property type="protein sequence ID" value="AUR62017284-RA:cds"/>
    <property type="gene ID" value="AUR62017284"/>
</dbReference>